<dbReference type="InterPro" id="IPR048279">
    <property type="entry name" value="MdtK-like"/>
</dbReference>
<evidence type="ECO:0000256" key="10">
    <source>
        <dbReference type="ARBA" id="ARBA00023065"/>
    </source>
</evidence>
<comment type="function">
    <text evidence="1">Multidrug efflux pump.</text>
</comment>
<evidence type="ECO:0000256" key="5">
    <source>
        <dbReference type="ARBA" id="ARBA00022448"/>
    </source>
</evidence>
<evidence type="ECO:0000256" key="4">
    <source>
        <dbReference type="ARBA" id="ARBA00020268"/>
    </source>
</evidence>
<keyword evidence="11 13" id="KW-0472">Membrane</keyword>
<feature type="transmembrane region" description="Helical" evidence="13">
    <location>
        <begin position="271"/>
        <end position="293"/>
    </location>
</feature>
<evidence type="ECO:0000256" key="2">
    <source>
        <dbReference type="ARBA" id="ARBA00004651"/>
    </source>
</evidence>
<keyword evidence="8 13" id="KW-0812">Transmembrane</keyword>
<accession>A0A4V2J370</accession>
<evidence type="ECO:0000256" key="1">
    <source>
        <dbReference type="ARBA" id="ARBA00003408"/>
    </source>
</evidence>
<name>A0A4V2J370_9BACL</name>
<feature type="transmembrane region" description="Helical" evidence="13">
    <location>
        <begin position="160"/>
        <end position="180"/>
    </location>
</feature>
<evidence type="ECO:0000256" key="12">
    <source>
        <dbReference type="ARBA" id="ARBA00031636"/>
    </source>
</evidence>
<comment type="similarity">
    <text evidence="3">Belongs to the multi antimicrobial extrusion (MATE) (TC 2.A.66.1) family.</text>
</comment>
<dbReference type="GO" id="GO:0006811">
    <property type="term" value="P:monoatomic ion transport"/>
    <property type="evidence" value="ECO:0007669"/>
    <property type="project" value="UniProtKB-KW"/>
</dbReference>
<feature type="transmembrane region" description="Helical" evidence="13">
    <location>
        <begin position="186"/>
        <end position="210"/>
    </location>
</feature>
<evidence type="ECO:0000313" key="15">
    <source>
        <dbReference type="EMBL" id="TBL70082.1"/>
    </source>
</evidence>
<comment type="subcellular location">
    <subcellularLocation>
        <location evidence="2">Cell membrane</location>
        <topology evidence="2">Multi-pass membrane protein</topology>
    </subcellularLocation>
</comment>
<dbReference type="AlphaFoldDB" id="A0A4V2J370"/>
<gene>
    <name evidence="15" type="ORF">EYB31_34290</name>
</gene>
<keyword evidence="14" id="KW-0732">Signal</keyword>
<organism evidence="15 16">
    <name type="scientific">Paenibacillus thalictri</name>
    <dbReference type="NCBI Taxonomy" id="2527873"/>
    <lineage>
        <taxon>Bacteria</taxon>
        <taxon>Bacillati</taxon>
        <taxon>Bacillota</taxon>
        <taxon>Bacilli</taxon>
        <taxon>Bacillales</taxon>
        <taxon>Paenibacillaceae</taxon>
        <taxon>Paenibacillus</taxon>
    </lineage>
</organism>
<dbReference type="NCBIfam" id="TIGR00797">
    <property type="entry name" value="matE"/>
    <property type="match status" value="1"/>
</dbReference>
<evidence type="ECO:0000256" key="13">
    <source>
        <dbReference type="SAM" id="Phobius"/>
    </source>
</evidence>
<dbReference type="GO" id="GO:0005886">
    <property type="term" value="C:plasma membrane"/>
    <property type="evidence" value="ECO:0007669"/>
    <property type="project" value="UniProtKB-SubCell"/>
</dbReference>
<dbReference type="RefSeq" id="WP_131018106.1">
    <property type="nucleotide sequence ID" value="NZ_SIRE01000034.1"/>
</dbReference>
<dbReference type="Proteomes" id="UP000293142">
    <property type="component" value="Unassembled WGS sequence"/>
</dbReference>
<feature type="transmembrane region" description="Helical" evidence="13">
    <location>
        <begin position="86"/>
        <end position="110"/>
    </location>
</feature>
<feature type="chain" id="PRO_5020224258" description="Probable multidrug resistance protein NorM" evidence="14">
    <location>
        <begin position="23"/>
        <end position="451"/>
    </location>
</feature>
<comment type="caution">
    <text evidence="15">The sequence shown here is derived from an EMBL/GenBank/DDBJ whole genome shotgun (WGS) entry which is preliminary data.</text>
</comment>
<keyword evidence="6" id="KW-0050">Antiport</keyword>
<dbReference type="InterPro" id="IPR050222">
    <property type="entry name" value="MATE_MdtK"/>
</dbReference>
<protein>
    <recommendedName>
        <fullName evidence="4">Probable multidrug resistance protein NorM</fullName>
    </recommendedName>
    <alternativeName>
        <fullName evidence="12">Multidrug-efflux transporter</fullName>
    </alternativeName>
</protein>
<keyword evidence="5" id="KW-0813">Transport</keyword>
<dbReference type="CDD" id="cd13137">
    <property type="entry name" value="MATE_NorM_like"/>
    <property type="match status" value="1"/>
</dbReference>
<reference evidence="15 16" key="1">
    <citation type="submission" date="2019-02" db="EMBL/GenBank/DDBJ databases">
        <title>Paenibacillus sp. nov., isolated from surface-sterilized tissue of Thalictrum simplex L.</title>
        <authorList>
            <person name="Tuo L."/>
        </authorList>
    </citation>
    <scope>NUCLEOTIDE SEQUENCE [LARGE SCALE GENOMIC DNA]</scope>
    <source>
        <strain evidence="15 16">N2SHLJ1</strain>
    </source>
</reference>
<evidence type="ECO:0000256" key="11">
    <source>
        <dbReference type="ARBA" id="ARBA00023136"/>
    </source>
</evidence>
<feature type="transmembrane region" description="Helical" evidence="13">
    <location>
        <begin position="240"/>
        <end position="259"/>
    </location>
</feature>
<dbReference type="InterPro" id="IPR002528">
    <property type="entry name" value="MATE_fam"/>
</dbReference>
<dbReference type="Pfam" id="PF01554">
    <property type="entry name" value="MatE"/>
    <property type="match status" value="2"/>
</dbReference>
<sequence length="451" mass="48999">MFTNWKLILSLAIPSVVSFASATVTGTINLIMVGQMGALVIAIVGVSNIICYNGWALCSGVGNSINYLVAQNYGAGDMKKGIERTYAALCLCLAVVLLIVLAGLLAPGLILRLMGGSEEFVAAGTEYLRYRLFAIAATTVGFVFHGFFRGIGDTRTPMVLSLAANGVMIFFTYVLTYGKLGFPEWGLVGAGIAVLIGELVNVAGCVYVYFFKLHDRYQTRTRMAIDRAEAKLIASESGKLGMQEVAMSLSMFVFTMFVTRLGTEALAANEVALNVMSLGFMPAFAFGATATILVGQEIGKGNPREARRVGTDVAVLGSLFLLVLGLGEFVFAEQVARIYTHDPAVYELTAQLIRISAFMQLFDGLLNFYAGGLRGIGDTTFLLRSSFLLSWLVFIPLTYVLTFLLELHSIGSWISLYTFLALFAVTIMIRFYRTDWSQVVMKQAEPGHSHS</sequence>
<evidence type="ECO:0000256" key="7">
    <source>
        <dbReference type="ARBA" id="ARBA00022475"/>
    </source>
</evidence>
<dbReference type="PANTHER" id="PTHR43298">
    <property type="entry name" value="MULTIDRUG RESISTANCE PROTEIN NORM-RELATED"/>
    <property type="match status" value="1"/>
</dbReference>
<evidence type="ECO:0000256" key="9">
    <source>
        <dbReference type="ARBA" id="ARBA00022989"/>
    </source>
</evidence>
<feature type="transmembrane region" description="Helical" evidence="13">
    <location>
        <begin position="32"/>
        <end position="55"/>
    </location>
</feature>
<feature type="signal peptide" evidence="14">
    <location>
        <begin position="1"/>
        <end position="22"/>
    </location>
</feature>
<evidence type="ECO:0000256" key="3">
    <source>
        <dbReference type="ARBA" id="ARBA00010199"/>
    </source>
</evidence>
<feature type="transmembrane region" description="Helical" evidence="13">
    <location>
        <begin position="381"/>
        <end position="404"/>
    </location>
</feature>
<proteinExistence type="inferred from homology"/>
<keyword evidence="7" id="KW-1003">Cell membrane</keyword>
<evidence type="ECO:0000256" key="8">
    <source>
        <dbReference type="ARBA" id="ARBA00022692"/>
    </source>
</evidence>
<keyword evidence="10" id="KW-0406">Ion transport</keyword>
<dbReference type="GO" id="GO:0042910">
    <property type="term" value="F:xenobiotic transmembrane transporter activity"/>
    <property type="evidence" value="ECO:0007669"/>
    <property type="project" value="InterPro"/>
</dbReference>
<keyword evidence="9 13" id="KW-1133">Transmembrane helix</keyword>
<keyword evidence="16" id="KW-1185">Reference proteome</keyword>
<evidence type="ECO:0000256" key="14">
    <source>
        <dbReference type="SAM" id="SignalP"/>
    </source>
</evidence>
<evidence type="ECO:0000256" key="6">
    <source>
        <dbReference type="ARBA" id="ARBA00022449"/>
    </source>
</evidence>
<feature type="transmembrane region" description="Helical" evidence="13">
    <location>
        <begin position="352"/>
        <end position="369"/>
    </location>
</feature>
<dbReference type="PANTHER" id="PTHR43298:SF2">
    <property type="entry name" value="FMN_FAD EXPORTER YEEO-RELATED"/>
    <property type="match status" value="1"/>
</dbReference>
<feature type="transmembrane region" description="Helical" evidence="13">
    <location>
        <begin position="130"/>
        <end position="148"/>
    </location>
</feature>
<feature type="transmembrane region" description="Helical" evidence="13">
    <location>
        <begin position="313"/>
        <end position="332"/>
    </location>
</feature>
<dbReference type="EMBL" id="SIRE01000034">
    <property type="protein sequence ID" value="TBL70082.1"/>
    <property type="molecule type" value="Genomic_DNA"/>
</dbReference>
<feature type="transmembrane region" description="Helical" evidence="13">
    <location>
        <begin position="410"/>
        <end position="432"/>
    </location>
</feature>
<evidence type="ECO:0000313" key="16">
    <source>
        <dbReference type="Proteomes" id="UP000293142"/>
    </source>
</evidence>
<dbReference type="OrthoDB" id="9806302at2"/>
<dbReference type="GO" id="GO:0015297">
    <property type="term" value="F:antiporter activity"/>
    <property type="evidence" value="ECO:0007669"/>
    <property type="project" value="UniProtKB-KW"/>
</dbReference>
<dbReference type="PIRSF" id="PIRSF006603">
    <property type="entry name" value="DinF"/>
    <property type="match status" value="1"/>
</dbReference>